<dbReference type="AlphaFoldDB" id="A0AAJ1U8J5"/>
<proteinExistence type="predicted"/>
<evidence type="ECO:0000256" key="1">
    <source>
        <dbReference type="SAM" id="MobiDB-lite"/>
    </source>
</evidence>
<evidence type="ECO:0000313" key="3">
    <source>
        <dbReference type="Proteomes" id="UP001239215"/>
    </source>
</evidence>
<protein>
    <submittedName>
        <fullName evidence="2">Uncharacterized protein</fullName>
    </submittedName>
</protein>
<name>A0AAJ1U8J5_9ACTN</name>
<organism evidence="2 3">
    <name type="scientific">Nocardioides zeae</name>
    <dbReference type="NCBI Taxonomy" id="1457234"/>
    <lineage>
        <taxon>Bacteria</taxon>
        <taxon>Bacillati</taxon>
        <taxon>Actinomycetota</taxon>
        <taxon>Actinomycetes</taxon>
        <taxon>Propionibacteriales</taxon>
        <taxon>Nocardioidaceae</taxon>
        <taxon>Nocardioides</taxon>
    </lineage>
</organism>
<dbReference type="Proteomes" id="UP001239215">
    <property type="component" value="Unassembled WGS sequence"/>
</dbReference>
<feature type="region of interest" description="Disordered" evidence="1">
    <location>
        <begin position="1"/>
        <end position="70"/>
    </location>
</feature>
<accession>A0AAJ1U8J5</accession>
<dbReference type="EMBL" id="JAUTAN010000001">
    <property type="protein sequence ID" value="MDQ1105462.1"/>
    <property type="molecule type" value="Genomic_DNA"/>
</dbReference>
<evidence type="ECO:0000313" key="2">
    <source>
        <dbReference type="EMBL" id="MDQ1105462.1"/>
    </source>
</evidence>
<reference evidence="2" key="1">
    <citation type="submission" date="2023-07" db="EMBL/GenBank/DDBJ databases">
        <title>Functional and genomic diversity of the sorghum phyllosphere microbiome.</title>
        <authorList>
            <person name="Shade A."/>
        </authorList>
    </citation>
    <scope>NUCLEOTIDE SEQUENCE</scope>
    <source>
        <strain evidence="2">SORGH_AS_1067</strain>
    </source>
</reference>
<feature type="compositionally biased region" description="Low complexity" evidence="1">
    <location>
        <begin position="36"/>
        <end position="58"/>
    </location>
</feature>
<sequence length="70" mass="7614">MMTIEPTTATPMPLSPARSPGIMNPQSTTAAKPRPTSARMPRTRAMTATTTTKRIVMASRGASRWGWEKP</sequence>
<feature type="compositionally biased region" description="Polar residues" evidence="1">
    <location>
        <begin position="1"/>
        <end position="10"/>
    </location>
</feature>
<gene>
    <name evidence="2" type="ORF">QE405_002746</name>
</gene>
<comment type="caution">
    <text evidence="2">The sequence shown here is derived from an EMBL/GenBank/DDBJ whole genome shotgun (WGS) entry which is preliminary data.</text>
</comment>